<dbReference type="AlphaFoldDB" id="A0A643BUM1"/>
<dbReference type="InterPro" id="IPR009000">
    <property type="entry name" value="Transl_B-barrel_sf"/>
</dbReference>
<feature type="non-terminal residue" evidence="8">
    <location>
        <position position="1"/>
    </location>
</feature>
<dbReference type="GO" id="GO:1990904">
    <property type="term" value="C:ribonucleoprotein complex"/>
    <property type="evidence" value="ECO:0007669"/>
    <property type="project" value="UniProtKB-KW"/>
</dbReference>
<reference evidence="8 9" key="1">
    <citation type="journal article" date="2019" name="PLoS ONE">
        <title>Genomic analyses reveal an absence of contemporary introgressive admixture between fin whales and blue whales, despite known hybrids.</title>
        <authorList>
            <person name="Westbury M.V."/>
            <person name="Petersen B."/>
            <person name="Lorenzen E.D."/>
        </authorList>
    </citation>
    <scope>NUCLEOTIDE SEQUENCE [LARGE SCALE GENOMIC DNA]</scope>
    <source>
        <strain evidence="8">FinWhale-01</strain>
    </source>
</reference>
<dbReference type="Pfam" id="PF01247">
    <property type="entry name" value="Ribosomal_L35Ae"/>
    <property type="match status" value="1"/>
</dbReference>
<evidence type="ECO:0000256" key="6">
    <source>
        <dbReference type="ARBA" id="ARBA00045649"/>
    </source>
</evidence>
<dbReference type="Proteomes" id="UP000437017">
    <property type="component" value="Unassembled WGS sequence"/>
</dbReference>
<sequence>DNFCESKSLLSLWRPAGNRTSKMTNMSGRLWSKAIFSGYKLCLWNKRERTTLLKIEEMCYVYKEKNNIVTPGGKPNKTRVMWGKITHAHGNSGVVQAKFQSNLPAKAIGHRTQTDGQKDSGFSKEADNERKNQGEQSWSQFIVVKNLHGRDAGSTSREIPVEDSSNADNAAGLLQSASIGSCKPEDPDIVNQALLHSFKKSASSATHCSGHSTFQKAGSVSFALSCARAPRGLQNSLQLYTLPQTFFQELLTHTPPVGKEFILTFEVLGDLWAFIGNTQTSCGNGSRRSMEGNPIEWRRDPVGKFRYHHKINCHKVNKSQKYHKESRGQERASGALDLGQVTRYLKLQTLTSDGVGPENILVVHSRLHFEKCKELFQVTGIGFSGHTLDTMKFNMNLPLAEPLTQNYNLTMLSWHPDCVTDGQLIKMQASPNESSDRTLSGVQLKINYTDLFLNVSELKHMVWTDVTVAASKVCENSDLNAKSLTLRIRNPGFPTIQITGPAVVSARTIVCTTLCSLTDIVPNSPAHT</sequence>
<comment type="caution">
    <text evidence="8">The sequence shown here is derived from an EMBL/GenBank/DDBJ whole genome shotgun (WGS) entry which is preliminary data.</text>
</comment>
<comment type="function">
    <text evidence="6">Component of the large ribosomal subunit. The ribosome is a large ribonucleoprotein complex responsible for the synthesis of proteins in the cell. Required for the proliferation and viability of hematopoietic cells.</text>
</comment>
<gene>
    <name evidence="8" type="ORF">E2I00_005211</name>
</gene>
<proteinExistence type="inferred from homology"/>
<evidence type="ECO:0000256" key="7">
    <source>
        <dbReference type="SAM" id="MobiDB-lite"/>
    </source>
</evidence>
<name>A0A643BUM1_BALPH</name>
<keyword evidence="9" id="KW-1185">Reference proteome</keyword>
<keyword evidence="3" id="KW-0687">Ribonucleoprotein</keyword>
<dbReference type="InterPro" id="IPR038661">
    <property type="entry name" value="Ribosomal_eL33_sf"/>
</dbReference>
<evidence type="ECO:0000256" key="3">
    <source>
        <dbReference type="ARBA" id="ARBA00023274"/>
    </source>
</evidence>
<dbReference type="Gene3D" id="2.40.10.190">
    <property type="entry name" value="translation elongation factor selb, chain A, domain 4"/>
    <property type="match status" value="1"/>
</dbReference>
<evidence type="ECO:0000313" key="8">
    <source>
        <dbReference type="EMBL" id="KAB0391709.1"/>
    </source>
</evidence>
<dbReference type="PANTHER" id="PTHR10902">
    <property type="entry name" value="60S RIBOSOMAL PROTEIN L35A"/>
    <property type="match status" value="1"/>
</dbReference>
<feature type="compositionally biased region" description="Basic and acidic residues" evidence="7">
    <location>
        <begin position="112"/>
        <end position="133"/>
    </location>
</feature>
<evidence type="ECO:0000256" key="1">
    <source>
        <dbReference type="ARBA" id="ARBA00009269"/>
    </source>
</evidence>
<evidence type="ECO:0000313" key="9">
    <source>
        <dbReference type="Proteomes" id="UP000437017"/>
    </source>
</evidence>
<dbReference type="GO" id="GO:0003735">
    <property type="term" value="F:structural constituent of ribosome"/>
    <property type="evidence" value="ECO:0007669"/>
    <property type="project" value="InterPro"/>
</dbReference>
<organism evidence="8 9">
    <name type="scientific">Balaenoptera physalus</name>
    <name type="common">Fin whale</name>
    <name type="synonym">Balaena physalus</name>
    <dbReference type="NCBI Taxonomy" id="9770"/>
    <lineage>
        <taxon>Eukaryota</taxon>
        <taxon>Metazoa</taxon>
        <taxon>Chordata</taxon>
        <taxon>Craniata</taxon>
        <taxon>Vertebrata</taxon>
        <taxon>Euteleostomi</taxon>
        <taxon>Mammalia</taxon>
        <taxon>Eutheria</taxon>
        <taxon>Laurasiatheria</taxon>
        <taxon>Artiodactyla</taxon>
        <taxon>Whippomorpha</taxon>
        <taxon>Cetacea</taxon>
        <taxon>Mysticeti</taxon>
        <taxon>Balaenopteridae</taxon>
        <taxon>Balaenoptera</taxon>
    </lineage>
</organism>
<dbReference type="EMBL" id="SGJD01004288">
    <property type="protein sequence ID" value="KAB0391709.1"/>
    <property type="molecule type" value="Genomic_DNA"/>
</dbReference>
<evidence type="ECO:0000256" key="2">
    <source>
        <dbReference type="ARBA" id="ARBA00022980"/>
    </source>
</evidence>
<dbReference type="SUPFAM" id="SSF50447">
    <property type="entry name" value="Translation proteins"/>
    <property type="match status" value="1"/>
</dbReference>
<dbReference type="GO" id="GO:0005840">
    <property type="term" value="C:ribosome"/>
    <property type="evidence" value="ECO:0007669"/>
    <property type="project" value="UniProtKB-KW"/>
</dbReference>
<comment type="similarity">
    <text evidence="1">Belongs to the eukaryotic ribosomal protein eL33 family.</text>
</comment>
<keyword evidence="2" id="KW-0689">Ribosomal protein</keyword>
<evidence type="ECO:0000256" key="5">
    <source>
        <dbReference type="ARBA" id="ARBA00035530"/>
    </source>
</evidence>
<feature type="region of interest" description="Disordered" evidence="7">
    <location>
        <begin position="109"/>
        <end position="135"/>
    </location>
</feature>
<dbReference type="InterPro" id="IPR001780">
    <property type="entry name" value="Ribosomal_eL33"/>
</dbReference>
<accession>A0A643BUM1</accession>
<evidence type="ECO:0000256" key="4">
    <source>
        <dbReference type="ARBA" id="ARBA00035228"/>
    </source>
</evidence>
<protein>
    <recommendedName>
        <fullName evidence="4">Large ribosomal subunit protein eL33</fullName>
    </recommendedName>
    <alternativeName>
        <fullName evidence="5">60S ribosomal protein L35a</fullName>
    </alternativeName>
</protein>
<dbReference type="GO" id="GO:0006412">
    <property type="term" value="P:translation"/>
    <property type="evidence" value="ECO:0007669"/>
    <property type="project" value="InterPro"/>
</dbReference>